<dbReference type="EMBL" id="LN609405">
    <property type="protein sequence ID" value="CEF60952.1"/>
    <property type="molecule type" value="Genomic_DNA"/>
</dbReference>
<keyword evidence="2" id="KW-1185">Reference proteome</keyword>
<dbReference type="CTD" id="36373319"/>
<evidence type="ECO:0000313" key="4">
    <source>
        <dbReference type="WormBase" id="SRAE_0000008400"/>
    </source>
</evidence>
<dbReference type="WBParaSite" id="SRAE_0000008400.1">
    <property type="protein sequence ID" value="SRAE_0000008400.1"/>
    <property type="gene ID" value="WBGene00255821"/>
</dbReference>
<evidence type="ECO:0000313" key="3">
    <source>
        <dbReference type="WBParaSite" id="SRAE_0000008400.1"/>
    </source>
</evidence>
<gene>
    <name evidence="1 3 4" type="ORF">SRAE_0000008400</name>
</gene>
<name>A0A090KYJ3_STRRB</name>
<dbReference type="WormBase" id="SRAE_0000008400">
    <property type="protein sequence ID" value="SRP09861"/>
    <property type="gene ID" value="WBGene00255821"/>
</dbReference>
<dbReference type="RefSeq" id="XP_024500161.1">
    <property type="nucleotide sequence ID" value="XM_024645927.1"/>
</dbReference>
<evidence type="ECO:0000313" key="1">
    <source>
        <dbReference type="EMBL" id="CEF60952.1"/>
    </source>
</evidence>
<reference evidence="2" key="1">
    <citation type="submission" date="2014-09" db="EMBL/GenBank/DDBJ databases">
        <authorList>
            <person name="Martin A.A."/>
        </authorList>
    </citation>
    <scope>NUCLEOTIDE SEQUENCE</scope>
    <source>
        <strain evidence="2">ED321</strain>
    </source>
</reference>
<dbReference type="AlphaFoldDB" id="A0A090KYJ3"/>
<dbReference type="GeneID" id="36373319"/>
<reference evidence="3" key="3">
    <citation type="submission" date="2020-12" db="UniProtKB">
        <authorList>
            <consortium name="WormBaseParasite"/>
        </authorList>
    </citation>
    <scope>IDENTIFICATION</scope>
</reference>
<sequence length="102" mass="11524">MRPSTPINVPLKAGSLKSLNTKNQKTKNFGIQVLSKIKDKNAFITKIKTNCPIYIQPIHSSIYKANHPSNISTKSTYEKNVLKIPSSKSRNYYLSNKSSHNF</sequence>
<accession>A0A090KYJ3</accession>
<protein>
    <submittedName>
        <fullName evidence="3">Ovule protein</fullName>
    </submittedName>
</protein>
<reference evidence="1" key="2">
    <citation type="submission" date="2014-09" db="EMBL/GenBank/DDBJ databases">
        <authorList>
            <person name="Aslett A.Martin."/>
        </authorList>
    </citation>
    <scope>NUCLEOTIDE SEQUENCE</scope>
    <source>
        <strain evidence="1">ED321 Heterogonic</strain>
    </source>
</reference>
<evidence type="ECO:0000313" key="2">
    <source>
        <dbReference type="Proteomes" id="UP000035682"/>
    </source>
</evidence>
<proteinExistence type="predicted"/>
<organism evidence="1">
    <name type="scientific">Strongyloides ratti</name>
    <name type="common">Parasitic roundworm</name>
    <dbReference type="NCBI Taxonomy" id="34506"/>
    <lineage>
        <taxon>Eukaryota</taxon>
        <taxon>Metazoa</taxon>
        <taxon>Ecdysozoa</taxon>
        <taxon>Nematoda</taxon>
        <taxon>Chromadorea</taxon>
        <taxon>Rhabditida</taxon>
        <taxon>Tylenchina</taxon>
        <taxon>Panagrolaimomorpha</taxon>
        <taxon>Strongyloidoidea</taxon>
        <taxon>Strongyloididae</taxon>
        <taxon>Strongyloides</taxon>
    </lineage>
</organism>
<dbReference type="Proteomes" id="UP000035682">
    <property type="component" value="Unplaced"/>
</dbReference>